<dbReference type="AlphaFoldDB" id="A0A8J3X297"/>
<proteinExistence type="predicted"/>
<gene>
    <name evidence="3" type="ORF">Pme01_48320</name>
</gene>
<evidence type="ECO:0000256" key="1">
    <source>
        <dbReference type="SAM" id="MobiDB-lite"/>
    </source>
</evidence>
<evidence type="ECO:0000259" key="2">
    <source>
        <dbReference type="Pfam" id="PF13542"/>
    </source>
</evidence>
<dbReference type="InterPro" id="IPR047951">
    <property type="entry name" value="Transpos_ISL3"/>
</dbReference>
<feature type="compositionally biased region" description="Low complexity" evidence="1">
    <location>
        <begin position="193"/>
        <end position="214"/>
    </location>
</feature>
<dbReference type="Pfam" id="PF13542">
    <property type="entry name" value="HTH_Tnp_ISL3"/>
    <property type="match status" value="1"/>
</dbReference>
<protein>
    <recommendedName>
        <fullName evidence="2">Transposase IS204/IS1001/IS1096/IS1165 helix-turn-helix domain-containing protein</fullName>
    </recommendedName>
</protein>
<evidence type="ECO:0000313" key="3">
    <source>
        <dbReference type="EMBL" id="GII25235.1"/>
    </source>
</evidence>
<organism evidence="3 4">
    <name type="scientific">Planosporangium mesophilum</name>
    <dbReference type="NCBI Taxonomy" id="689768"/>
    <lineage>
        <taxon>Bacteria</taxon>
        <taxon>Bacillati</taxon>
        <taxon>Actinomycetota</taxon>
        <taxon>Actinomycetes</taxon>
        <taxon>Micromonosporales</taxon>
        <taxon>Micromonosporaceae</taxon>
        <taxon>Planosporangium</taxon>
    </lineage>
</organism>
<name>A0A8J3X297_9ACTN</name>
<accession>A0A8J3X297</accession>
<comment type="caution">
    <text evidence="3">The sequence shown here is derived from an EMBL/GenBank/DDBJ whole genome shotgun (WGS) entry which is preliminary data.</text>
</comment>
<sequence length="224" mass="24298">MRVTTAFNRVLALPGAWVASVAFTDVGIVVGLRRRGIWLTCPCGWRTRFRYDSSRRRWRHLDFGACKVFLEADLHRVDCQSCLRVRTEQVPWARPGARHTRDFEDVAGWLAQRMGKTSVAKLLRCTWEAVDHIVSRGVAEHIDDSPGCGASGNSKSSCVTCTGSSTRPTPPTTSERGAPPRYAAASPPTKPWSGASANTSTPSSPPSSSACPTPGWKASTPRSG</sequence>
<reference evidence="3" key="1">
    <citation type="submission" date="2021-01" db="EMBL/GenBank/DDBJ databases">
        <title>Whole genome shotgun sequence of Planosporangium mesophilum NBRC 109066.</title>
        <authorList>
            <person name="Komaki H."/>
            <person name="Tamura T."/>
        </authorList>
    </citation>
    <scope>NUCLEOTIDE SEQUENCE</scope>
    <source>
        <strain evidence="3">NBRC 109066</strain>
    </source>
</reference>
<feature type="region of interest" description="Disordered" evidence="1">
    <location>
        <begin position="159"/>
        <end position="224"/>
    </location>
</feature>
<dbReference type="InterPro" id="IPR032877">
    <property type="entry name" value="Transposase_HTH"/>
</dbReference>
<dbReference type="PANTHER" id="PTHR33498">
    <property type="entry name" value="TRANSPOSASE FOR INSERTION SEQUENCE ELEMENT IS1557"/>
    <property type="match status" value="1"/>
</dbReference>
<evidence type="ECO:0000313" key="4">
    <source>
        <dbReference type="Proteomes" id="UP000599074"/>
    </source>
</evidence>
<feature type="domain" description="Transposase IS204/IS1001/IS1096/IS1165 helix-turn-helix" evidence="2">
    <location>
        <begin position="88"/>
        <end position="136"/>
    </location>
</feature>
<keyword evidence="4" id="KW-1185">Reference proteome</keyword>
<dbReference type="PANTHER" id="PTHR33498:SF1">
    <property type="entry name" value="TRANSPOSASE FOR INSERTION SEQUENCE ELEMENT IS1557"/>
    <property type="match status" value="1"/>
</dbReference>
<dbReference type="EMBL" id="BOON01000048">
    <property type="protein sequence ID" value="GII25235.1"/>
    <property type="molecule type" value="Genomic_DNA"/>
</dbReference>
<dbReference type="Proteomes" id="UP000599074">
    <property type="component" value="Unassembled WGS sequence"/>
</dbReference>